<dbReference type="Pfam" id="PF14321">
    <property type="entry name" value="DUF4382"/>
    <property type="match status" value="1"/>
</dbReference>
<sequence length="291" mass="31276">MLHKGLLLSLCLAGLAMVSCTNDEPASGTLSLRLTDAPTDAETIAGVYVTIEAVEYRYEDEWHSFEAFDGPKSLNLLDLTEGKTELLGDFEVPAGTYSELRFILNAATNGGSPASEATYIQFTNGTTEPLYVPSGTQSGYKAKGSFDVPVNGSVFITADFDVRKSVVQSGASGKWILKPVIRLVVNEQAGTIEGQVNGLQEGLQYVVYAYANDTYTDAEAALPSEGEPQFPNAVSSASVHVDGHFTLPFLAAGIYDLYVVAYQEGEFVEVADQLDNVEVKSLLTTPVRVDF</sequence>
<keyword evidence="4" id="KW-1185">Reference proteome</keyword>
<evidence type="ECO:0000256" key="1">
    <source>
        <dbReference type="SAM" id="SignalP"/>
    </source>
</evidence>
<name>M7NKW9_9BACT</name>
<feature type="domain" description="DUF4382" evidence="2">
    <location>
        <begin position="27"/>
        <end position="179"/>
    </location>
</feature>
<protein>
    <recommendedName>
        <fullName evidence="2">DUF4382 domain-containing protein</fullName>
    </recommendedName>
</protein>
<dbReference type="AlphaFoldDB" id="M7NKW9"/>
<evidence type="ECO:0000313" key="4">
    <source>
        <dbReference type="Proteomes" id="UP000011910"/>
    </source>
</evidence>
<organism evidence="3 4">
    <name type="scientific">Cesiribacter andamanensis AMV16</name>
    <dbReference type="NCBI Taxonomy" id="1279009"/>
    <lineage>
        <taxon>Bacteria</taxon>
        <taxon>Pseudomonadati</taxon>
        <taxon>Bacteroidota</taxon>
        <taxon>Cytophagia</taxon>
        <taxon>Cytophagales</taxon>
        <taxon>Cesiribacteraceae</taxon>
        <taxon>Cesiribacter</taxon>
    </lineage>
</organism>
<feature type="chain" id="PRO_5004082333" description="DUF4382 domain-containing protein" evidence="1">
    <location>
        <begin position="22"/>
        <end position="291"/>
    </location>
</feature>
<dbReference type="OrthoDB" id="2111471at2"/>
<evidence type="ECO:0000259" key="2">
    <source>
        <dbReference type="Pfam" id="PF14321"/>
    </source>
</evidence>
<gene>
    <name evidence="3" type="ORF">ADICEAN_02426</name>
</gene>
<comment type="caution">
    <text evidence="3">The sequence shown here is derived from an EMBL/GenBank/DDBJ whole genome shotgun (WGS) entry which is preliminary data.</text>
</comment>
<evidence type="ECO:0000313" key="3">
    <source>
        <dbReference type="EMBL" id="EMR02440.1"/>
    </source>
</evidence>
<accession>M7NKW9</accession>
<dbReference type="eggNOG" id="ENOG50309D6">
    <property type="taxonomic scope" value="Bacteria"/>
</dbReference>
<dbReference type="Proteomes" id="UP000011910">
    <property type="component" value="Unassembled WGS sequence"/>
</dbReference>
<dbReference type="STRING" id="1279009.ADICEAN_02426"/>
<dbReference type="EMBL" id="AODQ01000058">
    <property type="protein sequence ID" value="EMR02440.1"/>
    <property type="molecule type" value="Genomic_DNA"/>
</dbReference>
<proteinExistence type="predicted"/>
<dbReference type="InterPro" id="IPR025491">
    <property type="entry name" value="DUF4382"/>
</dbReference>
<feature type="signal peptide" evidence="1">
    <location>
        <begin position="1"/>
        <end position="21"/>
    </location>
</feature>
<dbReference type="PROSITE" id="PS51257">
    <property type="entry name" value="PROKAR_LIPOPROTEIN"/>
    <property type="match status" value="1"/>
</dbReference>
<keyword evidence="1" id="KW-0732">Signal</keyword>
<reference evidence="3 4" key="1">
    <citation type="journal article" date="2013" name="Genome Announc.">
        <title>Draft Genome Sequence of Cesiribacter andamanensis Strain AMV16T, Isolated from a Soil Sample from a Mud Volcano in the Andaman Islands, India.</title>
        <authorList>
            <person name="Shivaji S."/>
            <person name="Ara S."/>
            <person name="Begum Z."/>
            <person name="Srinivas T.N."/>
            <person name="Singh A."/>
            <person name="Kumar Pinnaka A."/>
        </authorList>
    </citation>
    <scope>NUCLEOTIDE SEQUENCE [LARGE SCALE GENOMIC DNA]</scope>
    <source>
        <strain evidence="3 4">AMV16</strain>
    </source>
</reference>
<dbReference type="RefSeq" id="WP_009195817.1">
    <property type="nucleotide sequence ID" value="NZ_AODQ01000058.1"/>
</dbReference>